<gene>
    <name evidence="3" type="ORF">JEODO184_00344</name>
</gene>
<proteinExistence type="predicted"/>
<dbReference type="InterPro" id="IPR018604">
    <property type="entry name" value="YycI-like"/>
</dbReference>
<evidence type="ECO:0000259" key="2">
    <source>
        <dbReference type="Pfam" id="PF09648"/>
    </source>
</evidence>
<dbReference type="RefSeq" id="WP_185124895.1">
    <property type="nucleotide sequence ID" value="NZ_CAJEWD010000003.1"/>
</dbReference>
<sequence>MDWKLSKSIFIAAFLLINLILLYILYNESNAEVERLAETTDVLDETNIDTSALDDAVSAEMQILVGQPAKIKNEEKISEDKEKKLITIPVSEGVTFAPEGLTTFKNSSVYKGNEYYYDEVMSEKDSIIFNQHYENYPIFSNEAARLFFSEESQTVTQGYIENIEVNEYSSPTTVRPPKVIVEELYLNEEITENAVIEGAELGYYIILEEENQIMMRPKWQFEITDGDLERVLYVDALSQTEDIIERE</sequence>
<evidence type="ECO:0000313" key="4">
    <source>
        <dbReference type="Proteomes" id="UP000589351"/>
    </source>
</evidence>
<keyword evidence="1" id="KW-1133">Transmembrane helix</keyword>
<keyword evidence="1" id="KW-0472">Membrane</keyword>
<keyword evidence="1" id="KW-0812">Transmembrane</keyword>
<evidence type="ECO:0000256" key="1">
    <source>
        <dbReference type="SAM" id="Phobius"/>
    </source>
</evidence>
<keyword evidence="4" id="KW-1185">Reference proteome</keyword>
<dbReference type="GO" id="GO:0016020">
    <property type="term" value="C:membrane"/>
    <property type="evidence" value="ECO:0007669"/>
    <property type="project" value="InterPro"/>
</dbReference>
<protein>
    <submittedName>
        <fullName evidence="3">YycH protein</fullName>
    </submittedName>
</protein>
<dbReference type="Gene3D" id="2.40.128.690">
    <property type="entry name" value="YycH protein, domain 3-like"/>
    <property type="match status" value="1"/>
</dbReference>
<reference evidence="3 4" key="1">
    <citation type="submission" date="2020-07" db="EMBL/GenBank/DDBJ databases">
        <authorList>
            <person name="Criscuolo A."/>
        </authorList>
    </citation>
    <scope>NUCLEOTIDE SEQUENCE [LARGE SCALE GENOMIC DNA]</scope>
    <source>
        <strain evidence="3">CIP111649</strain>
    </source>
</reference>
<accession>A0A6V7R3L9</accession>
<dbReference type="EMBL" id="CAJEWD010000003">
    <property type="protein sequence ID" value="CAD2071665.1"/>
    <property type="molecule type" value="Genomic_DNA"/>
</dbReference>
<evidence type="ECO:0000313" key="3">
    <source>
        <dbReference type="EMBL" id="CAD2071665.1"/>
    </source>
</evidence>
<name>A0A6V7R3L9_9STAP</name>
<dbReference type="AlphaFoldDB" id="A0A6V7R3L9"/>
<organism evidence="3 4">
    <name type="scientific">Jeotgalicoccus meleagridis</name>
    <dbReference type="NCBI Taxonomy" id="2759181"/>
    <lineage>
        <taxon>Bacteria</taxon>
        <taxon>Bacillati</taxon>
        <taxon>Bacillota</taxon>
        <taxon>Bacilli</taxon>
        <taxon>Bacillales</taxon>
        <taxon>Staphylococcaceae</taxon>
        <taxon>Jeotgalicoccus</taxon>
    </lineage>
</organism>
<dbReference type="Pfam" id="PF09648">
    <property type="entry name" value="YycI"/>
    <property type="match status" value="1"/>
</dbReference>
<feature type="transmembrane region" description="Helical" evidence="1">
    <location>
        <begin position="9"/>
        <end position="26"/>
    </location>
</feature>
<dbReference type="Proteomes" id="UP000589351">
    <property type="component" value="Unassembled WGS sequence"/>
</dbReference>
<comment type="caution">
    <text evidence="3">The sequence shown here is derived from an EMBL/GenBank/DDBJ whole genome shotgun (WGS) entry which is preliminary data.</text>
</comment>
<feature type="domain" description="Regulatory protein YycH-like" evidence="2">
    <location>
        <begin position="64"/>
        <end position="236"/>
    </location>
</feature>